<reference evidence="1" key="2">
    <citation type="journal article" date="2015" name="Fish Shellfish Immunol.">
        <title>Early steps in the European eel (Anguilla anguilla)-Vibrio vulnificus interaction in the gills: Role of the RtxA13 toxin.</title>
        <authorList>
            <person name="Callol A."/>
            <person name="Pajuelo D."/>
            <person name="Ebbesson L."/>
            <person name="Teles M."/>
            <person name="MacKenzie S."/>
            <person name="Amaro C."/>
        </authorList>
    </citation>
    <scope>NUCLEOTIDE SEQUENCE</scope>
</reference>
<evidence type="ECO:0000313" key="1">
    <source>
        <dbReference type="EMBL" id="JAH59314.1"/>
    </source>
</evidence>
<proteinExistence type="predicted"/>
<accession>A0A0E9U0A4</accession>
<dbReference type="AlphaFoldDB" id="A0A0E9U0A4"/>
<sequence>MIACVNGHMSTIDVCVCVCLFCVLLTTLGRNTILLEEQAE</sequence>
<protein>
    <submittedName>
        <fullName evidence="1">Uncharacterized protein</fullName>
    </submittedName>
</protein>
<name>A0A0E9U0A4_ANGAN</name>
<reference evidence="1" key="1">
    <citation type="submission" date="2014-11" db="EMBL/GenBank/DDBJ databases">
        <authorList>
            <person name="Amaro Gonzalez C."/>
        </authorList>
    </citation>
    <scope>NUCLEOTIDE SEQUENCE</scope>
</reference>
<organism evidence="1">
    <name type="scientific">Anguilla anguilla</name>
    <name type="common">European freshwater eel</name>
    <name type="synonym">Muraena anguilla</name>
    <dbReference type="NCBI Taxonomy" id="7936"/>
    <lineage>
        <taxon>Eukaryota</taxon>
        <taxon>Metazoa</taxon>
        <taxon>Chordata</taxon>
        <taxon>Craniata</taxon>
        <taxon>Vertebrata</taxon>
        <taxon>Euteleostomi</taxon>
        <taxon>Actinopterygii</taxon>
        <taxon>Neopterygii</taxon>
        <taxon>Teleostei</taxon>
        <taxon>Anguilliformes</taxon>
        <taxon>Anguillidae</taxon>
        <taxon>Anguilla</taxon>
    </lineage>
</organism>
<dbReference type="EMBL" id="GBXM01049263">
    <property type="protein sequence ID" value="JAH59314.1"/>
    <property type="molecule type" value="Transcribed_RNA"/>
</dbReference>